<name>A0A167NZU4_CALVF</name>
<dbReference type="OrthoDB" id="3363052at2759"/>
<evidence type="ECO:0000313" key="3">
    <source>
        <dbReference type="Proteomes" id="UP000076738"/>
    </source>
</evidence>
<dbReference type="AlphaFoldDB" id="A0A167NZU4"/>
<evidence type="ECO:0000313" key="2">
    <source>
        <dbReference type="EMBL" id="KZO98265.1"/>
    </source>
</evidence>
<feature type="region of interest" description="Disordered" evidence="1">
    <location>
        <begin position="155"/>
        <end position="174"/>
    </location>
</feature>
<organism evidence="2 3">
    <name type="scientific">Calocera viscosa (strain TUFC12733)</name>
    <dbReference type="NCBI Taxonomy" id="1330018"/>
    <lineage>
        <taxon>Eukaryota</taxon>
        <taxon>Fungi</taxon>
        <taxon>Dikarya</taxon>
        <taxon>Basidiomycota</taxon>
        <taxon>Agaricomycotina</taxon>
        <taxon>Dacrymycetes</taxon>
        <taxon>Dacrymycetales</taxon>
        <taxon>Dacrymycetaceae</taxon>
        <taxon>Calocera</taxon>
    </lineage>
</organism>
<dbReference type="SUPFAM" id="SSF74788">
    <property type="entry name" value="Cullin repeat-like"/>
    <property type="match status" value="1"/>
</dbReference>
<gene>
    <name evidence="2" type="ORF">CALVIDRAFT_596817</name>
</gene>
<dbReference type="Proteomes" id="UP000076738">
    <property type="component" value="Unassembled WGS sequence"/>
</dbReference>
<accession>A0A167NZU4</accession>
<dbReference type="EMBL" id="KV417276">
    <property type="protein sequence ID" value="KZO98265.1"/>
    <property type="molecule type" value="Genomic_DNA"/>
</dbReference>
<dbReference type="Gene3D" id="1.20.1310.10">
    <property type="entry name" value="Cullin Repeats"/>
    <property type="match status" value="1"/>
</dbReference>
<protein>
    <submittedName>
        <fullName evidence="2">Uncharacterized protein</fullName>
    </submittedName>
</protein>
<dbReference type="InterPro" id="IPR016159">
    <property type="entry name" value="Cullin_repeat-like_dom_sf"/>
</dbReference>
<sequence length="346" mass="38816">MASEAPRTVKPKRERIKFEEAWPVIQGLLDRALRQALVEGREPTKFGGLSYADFMEVYDKVFNLTTSVYVSEVKPIYPALSKYFFEIADEMLAQVASGHVGNNDHAFLLSYLESYDHFLSAAMLLPHTFGMFERHWLKRYKDEWFYKPNDREEVPPPGMEWSNPSAPGGTGPSHGTTQVIGSMSGNAITTSRRERVLVPKPRAELEGEIMQWDSATAAGAPESQELAKLLWPPDGNPTTSRDGALGVIDGKEMAQCAARKYSSLPANVYMQLVPTLLRLWRLATVKHFGTDNDASMPSIVHKMQERGELREDVELVKRLAKCFWATGVLEQDMGFEELVAVLRSAC</sequence>
<proteinExistence type="predicted"/>
<keyword evidence="3" id="KW-1185">Reference proteome</keyword>
<reference evidence="2 3" key="1">
    <citation type="journal article" date="2016" name="Mol. Biol. Evol.">
        <title>Comparative Genomics of Early-Diverging Mushroom-Forming Fungi Provides Insights into the Origins of Lignocellulose Decay Capabilities.</title>
        <authorList>
            <person name="Nagy L.G."/>
            <person name="Riley R."/>
            <person name="Tritt A."/>
            <person name="Adam C."/>
            <person name="Daum C."/>
            <person name="Floudas D."/>
            <person name="Sun H."/>
            <person name="Yadav J.S."/>
            <person name="Pangilinan J."/>
            <person name="Larsson K.H."/>
            <person name="Matsuura K."/>
            <person name="Barry K."/>
            <person name="Labutti K."/>
            <person name="Kuo R."/>
            <person name="Ohm R.A."/>
            <person name="Bhattacharya S.S."/>
            <person name="Shirouzu T."/>
            <person name="Yoshinaga Y."/>
            <person name="Martin F.M."/>
            <person name="Grigoriev I.V."/>
            <person name="Hibbett D.S."/>
        </authorList>
    </citation>
    <scope>NUCLEOTIDE SEQUENCE [LARGE SCALE GENOMIC DNA]</scope>
    <source>
        <strain evidence="2 3">TUFC12733</strain>
    </source>
</reference>
<evidence type="ECO:0000256" key="1">
    <source>
        <dbReference type="SAM" id="MobiDB-lite"/>
    </source>
</evidence>